<dbReference type="Pfam" id="PF06429">
    <property type="entry name" value="Flg_bbr_C"/>
    <property type="match status" value="1"/>
</dbReference>
<feature type="domain" description="Flagellar hook protein FlgE/F/G-like D1" evidence="9">
    <location>
        <begin position="83"/>
        <end position="124"/>
    </location>
</feature>
<keyword evidence="4 5" id="KW-0975">Bacterial flagellum</keyword>
<comment type="caution">
    <text evidence="10">The sequence shown here is derived from an EMBL/GenBank/DDBJ whole genome shotgun (WGS) entry which is preliminary data.</text>
</comment>
<evidence type="ECO:0000259" key="6">
    <source>
        <dbReference type="Pfam" id="PF00460"/>
    </source>
</evidence>
<accession>A0A841HQ08</accession>
<gene>
    <name evidence="10" type="ORF">HNQ60_003079</name>
</gene>
<dbReference type="GO" id="GO:0009424">
    <property type="term" value="C:bacterial-type flagellum hook"/>
    <property type="evidence" value="ECO:0007669"/>
    <property type="project" value="TreeGrafter"/>
</dbReference>
<dbReference type="Pfam" id="PF07559">
    <property type="entry name" value="FlgE_D2"/>
    <property type="match status" value="1"/>
</dbReference>
<sequence length="409" mass="42773">MSFGIALSGLNAAQTDLNVTANNIANSATNGFKQSRSEFAELFAVSPQGVSRNQFGNGVKVAAVSQQFTQGNINTTNNSLDLAMSGQGFFVLSDAGATAYTRAGAFQVDNAGYVVNSQSQRLQVYPPSTNGTFNTSTTGDLRLVTSESPPQATSNVETVFNLPANSTPPTTTPFDPADPNSYNEARSVTIYDSLGAAHTASLYWTKTANQNEWSMNVYVDGNAVGGAQTLQYSNTGVLTSPVNGQIALPAYDAAAGLATGAAPIQLTFDVGRSTQYGDSFGMTSSTQDGFTTGRLIGIDIDSTGVVQARFTNGRSTSLGQVVVANFSNPQGMQQLGNTNWSETNASGQPLYGQAGGSGYGLIQSGALEASNVDITAQLVNMITAQRNFQANAQMIQTADQVTQTIINIR</sequence>
<keyword evidence="10" id="KW-0966">Cell projection</keyword>
<dbReference type="InterPro" id="IPR037925">
    <property type="entry name" value="FlgE/F/G-like"/>
</dbReference>
<evidence type="ECO:0000256" key="1">
    <source>
        <dbReference type="ARBA" id="ARBA00004117"/>
    </source>
</evidence>
<evidence type="ECO:0000256" key="2">
    <source>
        <dbReference type="ARBA" id="ARBA00009677"/>
    </source>
</evidence>
<dbReference type="SUPFAM" id="SSF117143">
    <property type="entry name" value="Flagellar hook protein flgE"/>
    <property type="match status" value="1"/>
</dbReference>
<dbReference type="InterPro" id="IPR019776">
    <property type="entry name" value="Flagellar_basal_body_rod_CS"/>
</dbReference>
<dbReference type="Proteomes" id="UP000588068">
    <property type="component" value="Unassembled WGS sequence"/>
</dbReference>
<comment type="similarity">
    <text evidence="2 5">Belongs to the flagella basal body rod proteins family.</text>
</comment>
<dbReference type="GO" id="GO:0071978">
    <property type="term" value="P:bacterial-type flagellum-dependent swarming motility"/>
    <property type="evidence" value="ECO:0007669"/>
    <property type="project" value="TreeGrafter"/>
</dbReference>
<organism evidence="10 11">
    <name type="scientific">Povalibacter uvarum</name>
    <dbReference type="NCBI Taxonomy" id="732238"/>
    <lineage>
        <taxon>Bacteria</taxon>
        <taxon>Pseudomonadati</taxon>
        <taxon>Pseudomonadota</taxon>
        <taxon>Gammaproteobacteria</taxon>
        <taxon>Steroidobacterales</taxon>
        <taxon>Steroidobacteraceae</taxon>
        <taxon>Povalibacter</taxon>
    </lineage>
</organism>
<dbReference type="InterPro" id="IPR037058">
    <property type="entry name" value="Falgellar_hook_FlgE_sf"/>
</dbReference>
<evidence type="ECO:0000259" key="8">
    <source>
        <dbReference type="Pfam" id="PF07559"/>
    </source>
</evidence>
<keyword evidence="10" id="KW-0969">Cilium</keyword>
<evidence type="ECO:0000259" key="9">
    <source>
        <dbReference type="Pfam" id="PF22692"/>
    </source>
</evidence>
<protein>
    <recommendedName>
        <fullName evidence="3 5">Flagellar hook protein FlgE</fullName>
    </recommendedName>
</protein>
<dbReference type="AlphaFoldDB" id="A0A841HQ08"/>
<reference evidence="10 11" key="1">
    <citation type="submission" date="2020-08" db="EMBL/GenBank/DDBJ databases">
        <title>Genomic Encyclopedia of Type Strains, Phase IV (KMG-IV): sequencing the most valuable type-strain genomes for metagenomic binning, comparative biology and taxonomic classification.</title>
        <authorList>
            <person name="Goeker M."/>
        </authorList>
    </citation>
    <scope>NUCLEOTIDE SEQUENCE [LARGE SCALE GENOMIC DNA]</scope>
    <source>
        <strain evidence="10 11">DSM 26723</strain>
    </source>
</reference>
<dbReference type="NCBIfam" id="TIGR03506">
    <property type="entry name" value="FlgEFG_subfam"/>
    <property type="match status" value="1"/>
</dbReference>
<dbReference type="InterPro" id="IPR020013">
    <property type="entry name" value="Flagellar_FlgE/F/G"/>
</dbReference>
<dbReference type="Gene3D" id="2.60.98.20">
    <property type="entry name" value="Flagellar hook protein FlgE"/>
    <property type="match status" value="1"/>
</dbReference>
<keyword evidence="10" id="KW-0282">Flagellum</keyword>
<dbReference type="InterPro" id="IPR010930">
    <property type="entry name" value="Flg_bb/hook_C_dom"/>
</dbReference>
<dbReference type="InterPro" id="IPR001444">
    <property type="entry name" value="Flag_bb_rod_N"/>
</dbReference>
<dbReference type="Pfam" id="PF00460">
    <property type="entry name" value="Flg_bb_rod"/>
    <property type="match status" value="1"/>
</dbReference>
<dbReference type="Pfam" id="PF22692">
    <property type="entry name" value="LlgE_F_G_D1"/>
    <property type="match status" value="1"/>
</dbReference>
<feature type="domain" description="Flagellar basal-body/hook protein C-terminal" evidence="7">
    <location>
        <begin position="363"/>
        <end position="408"/>
    </location>
</feature>
<evidence type="ECO:0000256" key="4">
    <source>
        <dbReference type="ARBA" id="ARBA00023143"/>
    </source>
</evidence>
<dbReference type="NCBIfam" id="NF004238">
    <property type="entry name" value="PRK05682.1-1"/>
    <property type="match status" value="1"/>
</dbReference>
<evidence type="ECO:0000256" key="5">
    <source>
        <dbReference type="RuleBase" id="RU362116"/>
    </source>
</evidence>
<evidence type="ECO:0000313" key="10">
    <source>
        <dbReference type="EMBL" id="MBB6094198.1"/>
    </source>
</evidence>
<dbReference type="PANTHER" id="PTHR30435:SF1">
    <property type="entry name" value="FLAGELLAR HOOK PROTEIN FLGE"/>
    <property type="match status" value="1"/>
</dbReference>
<evidence type="ECO:0000256" key="3">
    <source>
        <dbReference type="ARBA" id="ARBA00019015"/>
    </source>
</evidence>
<dbReference type="InterPro" id="IPR053967">
    <property type="entry name" value="LlgE_F_G-like_D1"/>
</dbReference>
<evidence type="ECO:0000259" key="7">
    <source>
        <dbReference type="Pfam" id="PF06429"/>
    </source>
</evidence>
<dbReference type="GO" id="GO:0005829">
    <property type="term" value="C:cytosol"/>
    <property type="evidence" value="ECO:0007669"/>
    <property type="project" value="TreeGrafter"/>
</dbReference>
<proteinExistence type="inferred from homology"/>
<feature type="domain" description="Flagellar hook protein FlgE D2" evidence="8">
    <location>
        <begin position="161"/>
        <end position="290"/>
    </location>
</feature>
<feature type="domain" description="Flagellar basal body rod protein N-terminal" evidence="6">
    <location>
        <begin position="5"/>
        <end position="33"/>
    </location>
</feature>
<keyword evidence="11" id="KW-1185">Reference proteome</keyword>
<evidence type="ECO:0000313" key="11">
    <source>
        <dbReference type="Proteomes" id="UP000588068"/>
    </source>
</evidence>
<dbReference type="EMBL" id="JACHHZ010000003">
    <property type="protein sequence ID" value="MBB6094198.1"/>
    <property type="molecule type" value="Genomic_DNA"/>
</dbReference>
<dbReference type="InterPro" id="IPR011491">
    <property type="entry name" value="FlgE_D2"/>
</dbReference>
<dbReference type="RefSeq" id="WP_184333239.1">
    <property type="nucleotide sequence ID" value="NZ_JACHHZ010000003.1"/>
</dbReference>
<comment type="function">
    <text evidence="5">A flexible structure which links the flagellar filament to the drive apparatus in the basal body.</text>
</comment>
<name>A0A841HQ08_9GAMM</name>
<comment type="subcellular location">
    <subcellularLocation>
        <location evidence="1 5">Bacterial flagellum basal body</location>
    </subcellularLocation>
</comment>
<dbReference type="GO" id="GO:0009425">
    <property type="term" value="C:bacterial-type flagellum basal body"/>
    <property type="evidence" value="ECO:0007669"/>
    <property type="project" value="UniProtKB-SubCell"/>
</dbReference>
<dbReference type="PROSITE" id="PS00588">
    <property type="entry name" value="FLAGELLA_BB_ROD"/>
    <property type="match status" value="1"/>
</dbReference>
<dbReference type="PANTHER" id="PTHR30435">
    <property type="entry name" value="FLAGELLAR PROTEIN"/>
    <property type="match status" value="1"/>
</dbReference>